<dbReference type="PANTHER" id="PTHR15394:SF3">
    <property type="entry name" value="SERINE HYDROLASE RBBP9"/>
    <property type="match status" value="1"/>
</dbReference>
<name>A0ABW1K4K9_9ACTN</name>
<gene>
    <name evidence="1" type="ORF">ACFP2T_08385</name>
</gene>
<dbReference type="InterPro" id="IPR029058">
    <property type="entry name" value="AB_hydrolase_fold"/>
</dbReference>
<dbReference type="InterPro" id="IPR010662">
    <property type="entry name" value="RBBP9/YdeN"/>
</dbReference>
<evidence type="ECO:0000313" key="2">
    <source>
        <dbReference type="Proteomes" id="UP001596203"/>
    </source>
</evidence>
<dbReference type="Proteomes" id="UP001596203">
    <property type="component" value="Unassembled WGS sequence"/>
</dbReference>
<dbReference type="PANTHER" id="PTHR15394">
    <property type="entry name" value="SERINE HYDROLASE RBBP9"/>
    <property type="match status" value="1"/>
</dbReference>
<accession>A0ABW1K4K9</accession>
<proteinExistence type="predicted"/>
<dbReference type="SUPFAM" id="SSF53474">
    <property type="entry name" value="alpha/beta-Hydrolases"/>
    <property type="match status" value="1"/>
</dbReference>
<protein>
    <submittedName>
        <fullName evidence="1">Alpha/beta hydrolase</fullName>
    </submittedName>
</protein>
<evidence type="ECO:0000313" key="1">
    <source>
        <dbReference type="EMBL" id="MFC6016212.1"/>
    </source>
</evidence>
<sequence>MGSNGGTAAFVPEPTAFGEKTEAVANALILHGKPGRPEFYDATVPSPSNHHWLPWLAKQLIVRDIPAHTPEMPLAFAPDYPAWRRELERYDISPRTLFAAHSCGAGFLLRWLTENPDVSVGRVVLVAPWLDPTGRLAPGFFDFTLDRHVASRTAGLTVFHSDDDFDDIQVSVRTIRDSVADLRYREFHGYGHFARTTFPELLTALVD</sequence>
<dbReference type="RefSeq" id="WP_377419381.1">
    <property type="nucleotide sequence ID" value="NZ_JBHSPR010000007.1"/>
</dbReference>
<dbReference type="GO" id="GO:0016787">
    <property type="term" value="F:hydrolase activity"/>
    <property type="evidence" value="ECO:0007669"/>
    <property type="project" value="UniProtKB-KW"/>
</dbReference>
<organism evidence="1 2">
    <name type="scientific">Plantactinospora solaniradicis</name>
    <dbReference type="NCBI Taxonomy" id="1723736"/>
    <lineage>
        <taxon>Bacteria</taxon>
        <taxon>Bacillati</taxon>
        <taxon>Actinomycetota</taxon>
        <taxon>Actinomycetes</taxon>
        <taxon>Micromonosporales</taxon>
        <taxon>Micromonosporaceae</taxon>
        <taxon>Plantactinospora</taxon>
    </lineage>
</organism>
<reference evidence="2" key="1">
    <citation type="journal article" date="2019" name="Int. J. Syst. Evol. Microbiol.">
        <title>The Global Catalogue of Microorganisms (GCM) 10K type strain sequencing project: providing services to taxonomists for standard genome sequencing and annotation.</title>
        <authorList>
            <consortium name="The Broad Institute Genomics Platform"/>
            <consortium name="The Broad Institute Genome Sequencing Center for Infectious Disease"/>
            <person name="Wu L."/>
            <person name="Ma J."/>
        </authorList>
    </citation>
    <scope>NUCLEOTIDE SEQUENCE [LARGE SCALE GENOMIC DNA]</scope>
    <source>
        <strain evidence="2">ZS-35-S2</strain>
    </source>
</reference>
<keyword evidence="2" id="KW-1185">Reference proteome</keyword>
<keyword evidence="1" id="KW-0378">Hydrolase</keyword>
<dbReference type="Pfam" id="PF06821">
    <property type="entry name" value="Ser_hydrolase"/>
    <property type="match status" value="1"/>
</dbReference>
<dbReference type="Gene3D" id="3.40.50.1820">
    <property type="entry name" value="alpha/beta hydrolase"/>
    <property type="match status" value="1"/>
</dbReference>
<comment type="caution">
    <text evidence="1">The sequence shown here is derived from an EMBL/GenBank/DDBJ whole genome shotgun (WGS) entry which is preliminary data.</text>
</comment>
<dbReference type="EMBL" id="JBHSPR010000007">
    <property type="protein sequence ID" value="MFC6016212.1"/>
    <property type="molecule type" value="Genomic_DNA"/>
</dbReference>